<protein>
    <submittedName>
        <fullName evidence="2">Uncharacterized protein</fullName>
    </submittedName>
</protein>
<name>A0ABU1MTR1_9CAUL</name>
<dbReference type="RefSeq" id="WP_310028535.1">
    <property type="nucleotide sequence ID" value="NZ_JAVDRL010000001.1"/>
</dbReference>
<dbReference type="Proteomes" id="UP001262754">
    <property type="component" value="Unassembled WGS sequence"/>
</dbReference>
<keyword evidence="3" id="KW-1185">Reference proteome</keyword>
<evidence type="ECO:0000313" key="2">
    <source>
        <dbReference type="EMBL" id="MDR6529568.1"/>
    </source>
</evidence>
<feature type="compositionally biased region" description="Basic and acidic residues" evidence="1">
    <location>
        <begin position="52"/>
        <end position="70"/>
    </location>
</feature>
<reference evidence="2 3" key="1">
    <citation type="submission" date="2023-07" db="EMBL/GenBank/DDBJ databases">
        <title>Sorghum-associated microbial communities from plants grown in Nebraska, USA.</title>
        <authorList>
            <person name="Schachtman D."/>
        </authorList>
    </citation>
    <scope>NUCLEOTIDE SEQUENCE [LARGE SCALE GENOMIC DNA]</scope>
    <source>
        <strain evidence="2 3">DS2154</strain>
    </source>
</reference>
<sequence length="70" mass="7256">MSKHPPSGHTPTKLPDDLTRDPGIGQSPGTTISGEDSDLAAGENTTEGDVENDTRPDGAVDADQRGRKNA</sequence>
<comment type="caution">
    <text evidence="2">The sequence shown here is derived from an EMBL/GenBank/DDBJ whole genome shotgun (WGS) entry which is preliminary data.</text>
</comment>
<accession>A0ABU1MTR1</accession>
<organism evidence="2 3">
    <name type="scientific">Caulobacter rhizosphaerae</name>
    <dbReference type="NCBI Taxonomy" id="2010972"/>
    <lineage>
        <taxon>Bacteria</taxon>
        <taxon>Pseudomonadati</taxon>
        <taxon>Pseudomonadota</taxon>
        <taxon>Alphaproteobacteria</taxon>
        <taxon>Caulobacterales</taxon>
        <taxon>Caulobacteraceae</taxon>
        <taxon>Caulobacter</taxon>
    </lineage>
</organism>
<dbReference type="EMBL" id="JAVDRL010000001">
    <property type="protein sequence ID" value="MDR6529568.1"/>
    <property type="molecule type" value="Genomic_DNA"/>
</dbReference>
<proteinExistence type="predicted"/>
<evidence type="ECO:0000256" key="1">
    <source>
        <dbReference type="SAM" id="MobiDB-lite"/>
    </source>
</evidence>
<evidence type="ECO:0000313" key="3">
    <source>
        <dbReference type="Proteomes" id="UP001262754"/>
    </source>
</evidence>
<feature type="region of interest" description="Disordered" evidence="1">
    <location>
        <begin position="1"/>
        <end position="70"/>
    </location>
</feature>
<gene>
    <name evidence="2" type="ORF">J2800_000283</name>
</gene>